<keyword evidence="1" id="KW-0812">Transmembrane</keyword>
<protein>
    <submittedName>
        <fullName evidence="2">Uncharacterized protein</fullName>
    </submittedName>
</protein>
<keyword evidence="1" id="KW-0472">Membrane</keyword>
<comment type="caution">
    <text evidence="2">The sequence shown here is derived from an EMBL/GenBank/DDBJ whole genome shotgun (WGS) entry which is preliminary data.</text>
</comment>
<dbReference type="Proteomes" id="UP000625210">
    <property type="component" value="Unassembled WGS sequence"/>
</dbReference>
<reference evidence="2" key="1">
    <citation type="journal article" date="2014" name="Int. J. Syst. Evol. Microbiol.">
        <title>Complete genome sequence of Corynebacterium casei LMG S-19264T (=DSM 44701T), isolated from a smear-ripened cheese.</title>
        <authorList>
            <consortium name="US DOE Joint Genome Institute (JGI-PGF)"/>
            <person name="Walter F."/>
            <person name="Albersmeier A."/>
            <person name="Kalinowski J."/>
            <person name="Ruckert C."/>
        </authorList>
    </citation>
    <scope>NUCLEOTIDE SEQUENCE</scope>
    <source>
        <strain evidence="2">CGMCC 1.15179</strain>
    </source>
</reference>
<dbReference type="AlphaFoldDB" id="A0A8J2YDA5"/>
<evidence type="ECO:0000313" key="2">
    <source>
        <dbReference type="EMBL" id="GGE08371.1"/>
    </source>
</evidence>
<accession>A0A8J2YDA5</accession>
<name>A0A8J2YDA5_9BACL</name>
<organism evidence="2 3">
    <name type="scientific">Marinithermofilum abyssi</name>
    <dbReference type="NCBI Taxonomy" id="1571185"/>
    <lineage>
        <taxon>Bacteria</taxon>
        <taxon>Bacillati</taxon>
        <taxon>Bacillota</taxon>
        <taxon>Bacilli</taxon>
        <taxon>Bacillales</taxon>
        <taxon>Thermoactinomycetaceae</taxon>
        <taxon>Marinithermofilum</taxon>
    </lineage>
</organism>
<reference evidence="2" key="2">
    <citation type="submission" date="2020-09" db="EMBL/GenBank/DDBJ databases">
        <authorList>
            <person name="Sun Q."/>
            <person name="Zhou Y."/>
        </authorList>
    </citation>
    <scope>NUCLEOTIDE SEQUENCE</scope>
    <source>
        <strain evidence="2">CGMCC 1.15179</strain>
    </source>
</reference>
<dbReference type="EMBL" id="BMHQ01000002">
    <property type="protein sequence ID" value="GGE08371.1"/>
    <property type="molecule type" value="Genomic_DNA"/>
</dbReference>
<evidence type="ECO:0000256" key="1">
    <source>
        <dbReference type="SAM" id="Phobius"/>
    </source>
</evidence>
<proteinExistence type="predicted"/>
<dbReference type="RefSeq" id="WP_188646521.1">
    <property type="nucleotide sequence ID" value="NZ_BMHQ01000002.1"/>
</dbReference>
<feature type="transmembrane region" description="Helical" evidence="1">
    <location>
        <begin position="20"/>
        <end position="41"/>
    </location>
</feature>
<evidence type="ECO:0000313" key="3">
    <source>
        <dbReference type="Proteomes" id="UP000625210"/>
    </source>
</evidence>
<keyword evidence="3" id="KW-1185">Reference proteome</keyword>
<gene>
    <name evidence="2" type="ORF">GCM10011571_07070</name>
</gene>
<sequence>MVQFAVDSMLGPYGKMISNWYIANQMMVNTVVIAIGLFRLFKRRNQSSAAEANEPTRTS</sequence>
<keyword evidence="1" id="KW-1133">Transmembrane helix</keyword>